<accession>A0ABQ4FYN3</accession>
<reference evidence="9 10" key="1">
    <citation type="submission" date="2021-01" db="EMBL/GenBank/DDBJ databases">
        <title>Whole genome shotgun sequence of Microbispora corallina NBRC 16416.</title>
        <authorList>
            <person name="Komaki H."/>
            <person name="Tamura T."/>
        </authorList>
    </citation>
    <scope>NUCLEOTIDE SEQUENCE [LARGE SCALE GENOMIC DNA]</scope>
    <source>
        <strain evidence="9 10">NBRC 16416</strain>
    </source>
</reference>
<evidence type="ECO:0000256" key="4">
    <source>
        <dbReference type="ARBA" id="ARBA00022989"/>
    </source>
</evidence>
<dbReference type="PANTHER" id="PTHR30572:SF4">
    <property type="entry name" value="ABC TRANSPORTER PERMEASE YTRF"/>
    <property type="match status" value="1"/>
</dbReference>
<name>A0ABQ4FYN3_9ACTN</name>
<evidence type="ECO:0000256" key="6">
    <source>
        <dbReference type="ARBA" id="ARBA00038076"/>
    </source>
</evidence>
<keyword evidence="4 7" id="KW-1133">Transmembrane helix</keyword>
<evidence type="ECO:0000259" key="8">
    <source>
        <dbReference type="Pfam" id="PF02687"/>
    </source>
</evidence>
<gene>
    <name evidence="9" type="ORF">Mco01_29200</name>
</gene>
<evidence type="ECO:0000256" key="1">
    <source>
        <dbReference type="ARBA" id="ARBA00004651"/>
    </source>
</evidence>
<feature type="transmembrane region" description="Helical" evidence="7">
    <location>
        <begin position="718"/>
        <end position="743"/>
    </location>
</feature>
<comment type="similarity">
    <text evidence="6">Belongs to the ABC-4 integral membrane protein family.</text>
</comment>
<feature type="transmembrane region" description="Helical" evidence="7">
    <location>
        <begin position="403"/>
        <end position="426"/>
    </location>
</feature>
<proteinExistence type="inferred from homology"/>
<feature type="transmembrane region" description="Helical" evidence="7">
    <location>
        <begin position="275"/>
        <end position="298"/>
    </location>
</feature>
<evidence type="ECO:0000256" key="7">
    <source>
        <dbReference type="SAM" id="Phobius"/>
    </source>
</evidence>
<dbReference type="EMBL" id="BOOC01000011">
    <property type="protein sequence ID" value="GIH39920.1"/>
    <property type="molecule type" value="Genomic_DNA"/>
</dbReference>
<feature type="transmembrane region" description="Helical" evidence="7">
    <location>
        <begin position="368"/>
        <end position="391"/>
    </location>
</feature>
<keyword evidence="2" id="KW-1003">Cell membrane</keyword>
<keyword evidence="5 7" id="KW-0472">Membrane</keyword>
<evidence type="ECO:0000313" key="9">
    <source>
        <dbReference type="EMBL" id="GIH39920.1"/>
    </source>
</evidence>
<dbReference type="Pfam" id="PF02687">
    <property type="entry name" value="FtsX"/>
    <property type="match status" value="1"/>
</dbReference>
<keyword evidence="10" id="KW-1185">Reference proteome</keyword>
<dbReference type="InterPro" id="IPR050250">
    <property type="entry name" value="Macrolide_Exporter_MacB"/>
</dbReference>
<evidence type="ECO:0000313" key="10">
    <source>
        <dbReference type="Proteomes" id="UP000603904"/>
    </source>
</evidence>
<feature type="transmembrane region" description="Helical" evidence="7">
    <location>
        <begin position="763"/>
        <end position="784"/>
    </location>
</feature>
<keyword evidence="3 7" id="KW-0812">Transmembrane</keyword>
<dbReference type="PANTHER" id="PTHR30572">
    <property type="entry name" value="MEMBRANE COMPONENT OF TRANSPORTER-RELATED"/>
    <property type="match status" value="1"/>
</dbReference>
<evidence type="ECO:0000256" key="2">
    <source>
        <dbReference type="ARBA" id="ARBA00022475"/>
    </source>
</evidence>
<feature type="domain" description="ABC3 transporter permease C-terminal" evidence="8">
    <location>
        <begin position="677"/>
        <end position="789"/>
    </location>
</feature>
<sequence>MSFWLSLELRRRLRSLAVLALLVAFVSGTVLAAVAAARRGDTAANRLAAATRSATVVIRPIDSDARFWAAIRALPEVEALTTFPAMAFGVDDVPDGRSGLTLPPADADLFRTIEVPVILDGRLPDPRRVDEVVVTPLFREVSGKGVGERVTLRLTTPEQAAATDRPGGGTRPGGPAIPARIVGVVRSSWFAESPGGAGGVIASPALLARYRADIVGPHDDIPFEGLARLKGGSAAIPAFRAHVAAATGSYTDMEDLDAMVVAHRRQVNGYESASLMIFAAVAAAAAVVLVGQAMARYGTAAMADLRPLTAVGMTPRQQVAAASAGPALAGTAGVLLGAAAAVVASNWTPIGSAALHEPAPGLDADVPVLTLGGALVVLLVGAGAAAAAAIARAAGPAVAGRRSVIAQAAAGAGLPLPLVVGARFALEPGRGRTAVPVRPALVGAVAGVLGVMAASTFSAGVSDAAGNPARFGQTQRLEVYLGFGGDDVVRAAPLLAAIARDPAVAAVNDSRISVVQAGGATFPVLTYDPVGEPLPAVLLEGRLPERPGEIALGTVTAAQLRTRIGGRVTAGGGEPVVMTVTGVGFLPSGLQSGYTQGGWVTPATYDRLVAGAPLPFMWHVGHIALRPGTDPAAVVPRLGAAAATVKDGDRVTVGLPATPPPQITEIRDIAALPDLLGGFLALLSAGATGHALATAVRRRRFDLAVLRALGMTRPQARLILVTQASVLAAVGVAAGVPLGVALGRTVWRAAADQTPLQYVPPSAPAALLLVAPAALLVANLLAVWPSRAAGRLRVATVLAAE</sequence>
<protein>
    <recommendedName>
        <fullName evidence="8">ABC3 transporter permease C-terminal domain-containing protein</fullName>
    </recommendedName>
</protein>
<comment type="caution">
    <text evidence="9">The sequence shown here is derived from an EMBL/GenBank/DDBJ whole genome shotgun (WGS) entry which is preliminary data.</text>
</comment>
<dbReference type="InterPro" id="IPR003838">
    <property type="entry name" value="ABC3_permease_C"/>
</dbReference>
<evidence type="ECO:0000256" key="3">
    <source>
        <dbReference type="ARBA" id="ARBA00022692"/>
    </source>
</evidence>
<dbReference type="Proteomes" id="UP000603904">
    <property type="component" value="Unassembled WGS sequence"/>
</dbReference>
<organism evidence="9 10">
    <name type="scientific">Microbispora corallina</name>
    <dbReference type="NCBI Taxonomy" id="83302"/>
    <lineage>
        <taxon>Bacteria</taxon>
        <taxon>Bacillati</taxon>
        <taxon>Actinomycetota</taxon>
        <taxon>Actinomycetes</taxon>
        <taxon>Streptosporangiales</taxon>
        <taxon>Streptosporangiaceae</taxon>
        <taxon>Microbispora</taxon>
    </lineage>
</organism>
<evidence type="ECO:0000256" key="5">
    <source>
        <dbReference type="ARBA" id="ARBA00023136"/>
    </source>
</evidence>
<comment type="subcellular location">
    <subcellularLocation>
        <location evidence="1">Cell membrane</location>
        <topology evidence="1">Multi-pass membrane protein</topology>
    </subcellularLocation>
</comment>